<reference evidence="1 2" key="1">
    <citation type="submission" date="2021-06" db="EMBL/GenBank/DDBJ databases">
        <title>Caerostris extrusa draft genome.</title>
        <authorList>
            <person name="Kono N."/>
            <person name="Arakawa K."/>
        </authorList>
    </citation>
    <scope>NUCLEOTIDE SEQUENCE [LARGE SCALE GENOMIC DNA]</scope>
</reference>
<comment type="caution">
    <text evidence="1">The sequence shown here is derived from an EMBL/GenBank/DDBJ whole genome shotgun (WGS) entry which is preliminary data.</text>
</comment>
<proteinExistence type="predicted"/>
<evidence type="ECO:0000313" key="2">
    <source>
        <dbReference type="Proteomes" id="UP001054945"/>
    </source>
</evidence>
<accession>A0AAV4WQC9</accession>
<evidence type="ECO:0000313" key="1">
    <source>
        <dbReference type="EMBL" id="GIY84716.1"/>
    </source>
</evidence>
<gene>
    <name evidence="1" type="ORF">CEXT_803011</name>
</gene>
<dbReference type="AlphaFoldDB" id="A0AAV4WQC9"/>
<keyword evidence="2" id="KW-1185">Reference proteome</keyword>
<dbReference type="Proteomes" id="UP001054945">
    <property type="component" value="Unassembled WGS sequence"/>
</dbReference>
<dbReference type="EMBL" id="BPLR01016550">
    <property type="protein sequence ID" value="GIY84716.1"/>
    <property type="molecule type" value="Genomic_DNA"/>
</dbReference>
<name>A0AAV4WQC9_CAEEX</name>
<feature type="non-terminal residue" evidence="1">
    <location>
        <position position="1"/>
    </location>
</feature>
<protein>
    <submittedName>
        <fullName evidence="1">Uncharacterized protein</fullName>
    </submittedName>
</protein>
<sequence length="49" mass="5549">RIAQTHTQIPVTEVSQYAKVHLIGRKGTQPERVQKNLDFCGSTDSLRLQ</sequence>
<organism evidence="1 2">
    <name type="scientific">Caerostris extrusa</name>
    <name type="common">Bark spider</name>
    <name type="synonym">Caerostris bankana</name>
    <dbReference type="NCBI Taxonomy" id="172846"/>
    <lineage>
        <taxon>Eukaryota</taxon>
        <taxon>Metazoa</taxon>
        <taxon>Ecdysozoa</taxon>
        <taxon>Arthropoda</taxon>
        <taxon>Chelicerata</taxon>
        <taxon>Arachnida</taxon>
        <taxon>Araneae</taxon>
        <taxon>Araneomorphae</taxon>
        <taxon>Entelegynae</taxon>
        <taxon>Araneoidea</taxon>
        <taxon>Araneidae</taxon>
        <taxon>Caerostris</taxon>
    </lineage>
</organism>